<dbReference type="VEuPathDB" id="FungiDB:PHYBLDRAFT_172068"/>
<reference evidence="2" key="1">
    <citation type="submission" date="2015-06" db="EMBL/GenBank/DDBJ databases">
        <title>Expansion of signal transduction pathways in fungi by whole-genome duplication.</title>
        <authorList>
            <consortium name="DOE Joint Genome Institute"/>
            <person name="Corrochano L.M."/>
            <person name="Kuo A."/>
            <person name="Marcet-Houben M."/>
            <person name="Polaino S."/>
            <person name="Salamov A."/>
            <person name="Villalobos J.M."/>
            <person name="Alvarez M.I."/>
            <person name="Avalos J."/>
            <person name="Benito E.P."/>
            <person name="Benoit I."/>
            <person name="Burger G."/>
            <person name="Camino L.P."/>
            <person name="Canovas D."/>
            <person name="Cerda-Olmedo E."/>
            <person name="Cheng J.-F."/>
            <person name="Dominguez A."/>
            <person name="Elias M."/>
            <person name="Eslava A.P."/>
            <person name="Glaser F."/>
            <person name="Grimwood J."/>
            <person name="Gutierrez G."/>
            <person name="Heitman J."/>
            <person name="Henrissat B."/>
            <person name="Iturriaga E.A."/>
            <person name="Lang B.F."/>
            <person name="Lavin J.L."/>
            <person name="Lee S."/>
            <person name="Li W."/>
            <person name="Lindquist E."/>
            <person name="Lopez-Garcia S."/>
            <person name="Luque E.M."/>
            <person name="Marcos A.T."/>
            <person name="Martin J."/>
            <person name="McCluskey K."/>
            <person name="Medina H.R."/>
            <person name="Miralles-Duran A."/>
            <person name="Miyazaki A."/>
            <person name="Munoz-Torres E."/>
            <person name="Oguiza J.A."/>
            <person name="Ohm R."/>
            <person name="Olmedo M."/>
            <person name="Orejas M."/>
            <person name="Ortiz-Castellanos L."/>
            <person name="Pisabarro A.G."/>
            <person name="Rodriguez-Romero J."/>
            <person name="Ruiz-Herrera J."/>
            <person name="Ruiz-Vazquez R."/>
            <person name="Sanz C."/>
            <person name="Schackwitz W."/>
            <person name="Schmutz J."/>
            <person name="Shahriari M."/>
            <person name="Shelest E."/>
            <person name="Silva-Franco F."/>
            <person name="Soanes D."/>
            <person name="Syed K."/>
            <person name="Tagua V.G."/>
            <person name="Talbot N.J."/>
            <person name="Thon M."/>
            <person name="De vries R.P."/>
            <person name="Wiebenga A."/>
            <person name="Yadav J.S."/>
            <person name="Braun E.L."/>
            <person name="Baker S."/>
            <person name="Garre V."/>
            <person name="Horwitz B."/>
            <person name="Torres-Martinez S."/>
            <person name="Idnurm A."/>
            <person name="Herrera-Estrella A."/>
            <person name="Gabaldon T."/>
            <person name="Grigoriev I.V."/>
        </authorList>
    </citation>
    <scope>NUCLEOTIDE SEQUENCE [LARGE SCALE GENOMIC DNA]</scope>
    <source>
        <strain evidence="2">NRRL 1555(-)</strain>
    </source>
</reference>
<evidence type="ECO:0000313" key="1">
    <source>
        <dbReference type="EMBL" id="OAD70052.1"/>
    </source>
</evidence>
<accession>A0A162TPJ2</accession>
<dbReference type="InParanoid" id="A0A162TPJ2"/>
<protein>
    <submittedName>
        <fullName evidence="1">Uncharacterized protein</fullName>
    </submittedName>
</protein>
<keyword evidence="2" id="KW-1185">Reference proteome</keyword>
<sequence length="268" mass="31080">MFSLFSLFPTFIIFTDFFDNRVLLPSDASPSQCPSGLAKAISPKLLSTVKHGYEHDKPPSHEHIANQELSFHTSVIDMTISAPPMYSLGLQINPFASGSQRKYIEYYGSHSRRLFFLSLIGEVYGSKQYKKKSLRLDKINSKTTKPCKNWHIRIIDLSFIVLLIGNRAYGKNPYTENANTSYYPAVLTFSYVRKLVFPPMTKPASYTCKNYLIKLVWIENKNLEFFKIFKLETPYFIRHGFNMKCQIEQYAPWLRIVKIDEKENISLL</sequence>
<gene>
    <name evidence="1" type="ORF">PHYBLDRAFT_172068</name>
</gene>
<name>A0A162TPJ2_PHYB8</name>
<dbReference type="Proteomes" id="UP000077315">
    <property type="component" value="Unassembled WGS sequence"/>
</dbReference>
<dbReference type="AlphaFoldDB" id="A0A162TPJ2"/>
<evidence type="ECO:0000313" key="2">
    <source>
        <dbReference type="Proteomes" id="UP000077315"/>
    </source>
</evidence>
<organism evidence="1 2">
    <name type="scientific">Phycomyces blakesleeanus (strain ATCC 8743b / DSM 1359 / FGSC 10004 / NBRC 33097 / NRRL 1555)</name>
    <dbReference type="NCBI Taxonomy" id="763407"/>
    <lineage>
        <taxon>Eukaryota</taxon>
        <taxon>Fungi</taxon>
        <taxon>Fungi incertae sedis</taxon>
        <taxon>Mucoromycota</taxon>
        <taxon>Mucoromycotina</taxon>
        <taxon>Mucoromycetes</taxon>
        <taxon>Mucorales</taxon>
        <taxon>Phycomycetaceae</taxon>
        <taxon>Phycomyces</taxon>
    </lineage>
</organism>
<proteinExistence type="predicted"/>
<dbReference type="EMBL" id="KV440990">
    <property type="protein sequence ID" value="OAD70052.1"/>
    <property type="molecule type" value="Genomic_DNA"/>
</dbReference>
<dbReference type="RefSeq" id="XP_018288092.1">
    <property type="nucleotide sequence ID" value="XM_018436727.1"/>
</dbReference>
<dbReference type="GeneID" id="28997633"/>